<dbReference type="Proteomes" id="UP000274131">
    <property type="component" value="Unassembled WGS sequence"/>
</dbReference>
<reference evidence="4" key="1">
    <citation type="submission" date="2017-02" db="UniProtKB">
        <authorList>
            <consortium name="WormBaseParasite"/>
        </authorList>
    </citation>
    <scope>IDENTIFICATION</scope>
</reference>
<dbReference type="WBParaSite" id="EVEC_0001061401-mRNA-1">
    <property type="protein sequence ID" value="EVEC_0001061401-mRNA-1"/>
    <property type="gene ID" value="EVEC_0001061401"/>
</dbReference>
<dbReference type="Gene3D" id="2.60.40.10">
    <property type="entry name" value="Immunoglobulins"/>
    <property type="match status" value="1"/>
</dbReference>
<dbReference type="Pfam" id="PF21310">
    <property type="entry name" value="OCRL-like_ASH"/>
    <property type="match status" value="1"/>
</dbReference>
<dbReference type="InterPro" id="IPR048869">
    <property type="entry name" value="OCRL-1_2_ASH"/>
</dbReference>
<dbReference type="SMART" id="SM00128">
    <property type="entry name" value="IPPc"/>
    <property type="match status" value="1"/>
</dbReference>
<evidence type="ECO:0000313" key="4">
    <source>
        <dbReference type="WBParaSite" id="EVEC_0001061401-mRNA-1"/>
    </source>
</evidence>
<dbReference type="InterPro" id="IPR013783">
    <property type="entry name" value="Ig-like_fold"/>
</dbReference>
<gene>
    <name evidence="2" type="ORF">EVEC_LOCUS9957</name>
</gene>
<dbReference type="InterPro" id="IPR008936">
    <property type="entry name" value="Rho_GTPase_activation_prot"/>
</dbReference>
<sequence length="647" mass="74364">MTFYESHEGSSRSTYIPGRDEAVDEVMREWEHRYSVYEDVTIFISTFNVNGKPPPSSFPTWLSYKGRAPDFYAIGLQEMDLSTQAFFYDVSSRQDEWIKSISRSLPQSAEYEMIEVVRLVGIMLVIFRRKDSPVKVDRSSVFSARLPTGIQLISRMGNKGGVAVSMQINNSSVCFVNSHMAAGNEELDKRNQDYREISQIRFPVTNKSIFNHDVIFWLGDLNYRLETPADMSLDVVRERCSSSETFPSMFAYDTLKQQQKLSQVFVNFHEPEVLKFRPSYKYDAGTSNWDSSEKCRCPAWCDRILWYTESSDRIVQTLYDSIDDVKLSDHKPVVAAFQLTVRIWDYVELQKVFEEATREADKRTNEALPQISLSTTEVDFGEVYFFESSVRTVTIKNVGKTKVSFKFTPHPDRQTISESWLSVTPPDSHVKVGSTCLLSLQVLVDKKVAWSVAGDGHLSEILVLRLDHGRDYFIPISARYKASVFGSSFVDLIRQEAKTPSSVCNLIDLDPSDRKEERIQLPSVPYAMYALVENLRKHGLEKIRFNDVSRHSEFIALRKALDAGTPENLFEVCKSPFNMFNTLLRLLDSFKDSIIPSSVQNECLRTNGDVVRCWECVLKFPTENRNVFEYYVEFARELISRNTDAYC</sequence>
<dbReference type="GO" id="GO:0016020">
    <property type="term" value="C:membrane"/>
    <property type="evidence" value="ECO:0007669"/>
    <property type="project" value="TreeGrafter"/>
</dbReference>
<keyword evidence="3" id="KW-1185">Reference proteome</keyword>
<feature type="domain" description="Inositol polyphosphate-related phosphatase" evidence="1">
    <location>
        <begin position="38"/>
        <end position="345"/>
    </location>
</feature>
<dbReference type="PANTHER" id="PTHR11200:SF300">
    <property type="entry name" value="TYPE II INOSITOL 1,4,5-TRISPHOSPHATE 5-PHOSPHATASE"/>
    <property type="match status" value="1"/>
</dbReference>
<dbReference type="EMBL" id="UXUI01010416">
    <property type="protein sequence ID" value="VDD95206.1"/>
    <property type="molecule type" value="Genomic_DNA"/>
</dbReference>
<reference evidence="2 3" key="2">
    <citation type="submission" date="2018-10" db="EMBL/GenBank/DDBJ databases">
        <authorList>
            <consortium name="Pathogen Informatics"/>
        </authorList>
    </citation>
    <scope>NUCLEOTIDE SEQUENCE [LARGE SCALE GENOMIC DNA]</scope>
</reference>
<dbReference type="OrthoDB" id="7862313at2759"/>
<dbReference type="InterPro" id="IPR000300">
    <property type="entry name" value="IPPc"/>
</dbReference>
<proteinExistence type="predicted"/>
<accession>A0A0N4VIG1</accession>
<protein>
    <submittedName>
        <fullName evidence="4">IPPc domain-containing protein</fullName>
    </submittedName>
</protein>
<dbReference type="SUPFAM" id="SSF48350">
    <property type="entry name" value="GTPase activation domain, GAP"/>
    <property type="match status" value="1"/>
</dbReference>
<organism evidence="4">
    <name type="scientific">Enterobius vermicularis</name>
    <name type="common">Human pinworm</name>
    <dbReference type="NCBI Taxonomy" id="51028"/>
    <lineage>
        <taxon>Eukaryota</taxon>
        <taxon>Metazoa</taxon>
        <taxon>Ecdysozoa</taxon>
        <taxon>Nematoda</taxon>
        <taxon>Chromadorea</taxon>
        <taxon>Rhabditida</taxon>
        <taxon>Spirurina</taxon>
        <taxon>Oxyuridomorpha</taxon>
        <taxon>Oxyuroidea</taxon>
        <taxon>Oxyuridae</taxon>
        <taxon>Enterobius</taxon>
    </lineage>
</organism>
<dbReference type="PANTHER" id="PTHR11200">
    <property type="entry name" value="INOSITOL 5-PHOSPHATASE"/>
    <property type="match status" value="1"/>
</dbReference>
<evidence type="ECO:0000259" key="1">
    <source>
        <dbReference type="SMART" id="SM00128"/>
    </source>
</evidence>
<evidence type="ECO:0000313" key="3">
    <source>
        <dbReference type="Proteomes" id="UP000274131"/>
    </source>
</evidence>
<dbReference type="GO" id="GO:0046856">
    <property type="term" value="P:phosphatidylinositol dephosphorylation"/>
    <property type="evidence" value="ECO:0007669"/>
    <property type="project" value="InterPro"/>
</dbReference>
<dbReference type="GO" id="GO:0004439">
    <property type="term" value="F:phosphatidylinositol-4,5-bisphosphate 5-phosphatase activity"/>
    <property type="evidence" value="ECO:0007669"/>
    <property type="project" value="TreeGrafter"/>
</dbReference>
<dbReference type="AlphaFoldDB" id="A0A0N4VIG1"/>
<dbReference type="STRING" id="51028.A0A0N4VIG1"/>
<dbReference type="Gene3D" id="1.10.555.10">
    <property type="entry name" value="Rho GTPase activation protein"/>
    <property type="match status" value="1"/>
</dbReference>
<evidence type="ECO:0000313" key="2">
    <source>
        <dbReference type="EMBL" id="VDD95206.1"/>
    </source>
</evidence>
<dbReference type="Gene3D" id="3.60.10.10">
    <property type="entry name" value="Endonuclease/exonuclease/phosphatase"/>
    <property type="match status" value="1"/>
</dbReference>
<dbReference type="InterPro" id="IPR046985">
    <property type="entry name" value="IP5"/>
</dbReference>
<dbReference type="SUPFAM" id="SSF56219">
    <property type="entry name" value="DNase I-like"/>
    <property type="match status" value="1"/>
</dbReference>
<dbReference type="InterPro" id="IPR036691">
    <property type="entry name" value="Endo/exonu/phosph_ase_sf"/>
</dbReference>
<dbReference type="Pfam" id="PF22669">
    <property type="entry name" value="Exo_endo_phos2"/>
    <property type="match status" value="1"/>
</dbReference>
<name>A0A0N4VIG1_ENTVE</name>